<dbReference type="EMBL" id="FOJA01000001">
    <property type="protein sequence ID" value="SEW22995.1"/>
    <property type="molecule type" value="Genomic_DNA"/>
</dbReference>
<name>A0A1I0Q7Y1_9EURY</name>
<proteinExistence type="predicted"/>
<accession>A0A1I0Q7Y1</accession>
<keyword evidence="2" id="KW-1185">Reference proteome</keyword>
<evidence type="ECO:0000313" key="1">
    <source>
        <dbReference type="EMBL" id="SEW22995.1"/>
    </source>
</evidence>
<evidence type="ECO:0000313" key="2">
    <source>
        <dbReference type="Proteomes" id="UP000198518"/>
    </source>
</evidence>
<dbReference type="STRING" id="355548.SAMN04487945_2360"/>
<reference evidence="1 2" key="1">
    <citation type="submission" date="2016-10" db="EMBL/GenBank/DDBJ databases">
        <authorList>
            <person name="de Groot N.N."/>
        </authorList>
    </citation>
    <scope>NUCLEOTIDE SEQUENCE [LARGE SCALE GENOMIC DNA]</scope>
    <source>
        <strain evidence="1 2">CGMCC 1.5337</strain>
    </source>
</reference>
<evidence type="ECO:0008006" key="3">
    <source>
        <dbReference type="Google" id="ProtNLM"/>
    </source>
</evidence>
<protein>
    <recommendedName>
        <fullName evidence="3">LexA-binding, inner membrane-associated hydrolase</fullName>
    </recommendedName>
</protein>
<organism evidence="1 2">
    <name type="scientific">Halobacterium jilantaiense</name>
    <dbReference type="NCBI Taxonomy" id="355548"/>
    <lineage>
        <taxon>Archaea</taxon>
        <taxon>Methanobacteriati</taxon>
        <taxon>Methanobacteriota</taxon>
        <taxon>Stenosarchaea group</taxon>
        <taxon>Halobacteria</taxon>
        <taxon>Halobacteriales</taxon>
        <taxon>Halobacteriaceae</taxon>
        <taxon>Halobacterium</taxon>
    </lineage>
</organism>
<dbReference type="OrthoDB" id="204671at2157"/>
<sequence length="185" mass="19679">MMSTTHAAVGVCFAALALPVAPEFAVPAALGAIAGGIFPDLDVAVVAHRKTLHFPEHYWLAVLAAFPVAAVWPTDYTVAAAFFALAAAVHSVSDMFGGGLGARPWANDDPRGVYSHYRGEWIRPRRWIPYDGSPRDLLVAAVCSLPGLLLYDGLVRNVSAAMLAISAAYVVVRKPIGNFAARHDL</sequence>
<dbReference type="AlphaFoldDB" id="A0A1I0Q7Y1"/>
<dbReference type="Proteomes" id="UP000198518">
    <property type="component" value="Unassembled WGS sequence"/>
</dbReference>
<gene>
    <name evidence="1" type="ORF">SAMN04487945_2360</name>
</gene>